<gene>
    <name evidence="1" type="ORF">M9Y10_022122</name>
</gene>
<name>A0ABR2KRE7_9EUKA</name>
<dbReference type="Proteomes" id="UP001470230">
    <property type="component" value="Unassembled WGS sequence"/>
</dbReference>
<protein>
    <submittedName>
        <fullName evidence="1">Uncharacterized protein</fullName>
    </submittedName>
</protein>
<sequence>MNTSSSNSQSNINSKVHRFSHSNFNRILFTLGTDFIMHNTTVFQSADNPIADAIWNFAHQNFALYLVSDPSSHFRIRQAAASAVHFNRFATNLFISAADYSFMSIFDYLFFNKQKSWSRSSKERAFKRIMLTLRRNGGVYAELFELIESFASSDPAYDDLLKEPPFNKFNGDYENDLTLTYAVTRKEAFKIIRDELGINPRKQFIDFPIHPTSMRNEISLFDCTLKNGERVTVSIFPPHLQRMRKYDLFPFRIIRNILNIIPSAYSMESRQILPTSKSSYSSLRHRKLQMIFNLSSSQFRLKVDAIKALFDSTVDRLDNNLAKEAKSRMKILNGIIGLDFSLTNSMIARRYYRSINSGDLPIAVPPPLPNFCSDHIMVTLVEPHARVQKLSMKSNFDLARFSTLLYKKTESIVPRIGISNLRCKSSINNNLYENQKDLYSLGSYASLVRIESNKMKSICNLYSNILSNNRVRAYQIARSLDIPSQIASKVLKINRKNYSTYISPSSSNTQKMLKNMTIALLPRNAKVALSGGEAIFALGGQMSRTTTRAARSVAASAESITSALKGFMNSIID</sequence>
<evidence type="ECO:0000313" key="2">
    <source>
        <dbReference type="Proteomes" id="UP001470230"/>
    </source>
</evidence>
<proteinExistence type="predicted"/>
<dbReference type="EMBL" id="JAPFFF010000003">
    <property type="protein sequence ID" value="KAK8893695.1"/>
    <property type="molecule type" value="Genomic_DNA"/>
</dbReference>
<organism evidence="1 2">
    <name type="scientific">Tritrichomonas musculus</name>
    <dbReference type="NCBI Taxonomy" id="1915356"/>
    <lineage>
        <taxon>Eukaryota</taxon>
        <taxon>Metamonada</taxon>
        <taxon>Parabasalia</taxon>
        <taxon>Tritrichomonadida</taxon>
        <taxon>Tritrichomonadidae</taxon>
        <taxon>Tritrichomonas</taxon>
    </lineage>
</organism>
<evidence type="ECO:0000313" key="1">
    <source>
        <dbReference type="EMBL" id="KAK8893695.1"/>
    </source>
</evidence>
<accession>A0ABR2KRE7</accession>
<reference evidence="1 2" key="1">
    <citation type="submission" date="2024-04" db="EMBL/GenBank/DDBJ databases">
        <title>Tritrichomonas musculus Genome.</title>
        <authorList>
            <person name="Alves-Ferreira E."/>
            <person name="Grigg M."/>
            <person name="Lorenzi H."/>
            <person name="Galac M."/>
        </authorList>
    </citation>
    <scope>NUCLEOTIDE SEQUENCE [LARGE SCALE GENOMIC DNA]</scope>
    <source>
        <strain evidence="1 2">EAF2021</strain>
    </source>
</reference>
<comment type="caution">
    <text evidence="1">The sequence shown here is derived from an EMBL/GenBank/DDBJ whole genome shotgun (WGS) entry which is preliminary data.</text>
</comment>
<keyword evidence="2" id="KW-1185">Reference proteome</keyword>